<dbReference type="PROSITE" id="PS00893">
    <property type="entry name" value="NUDIX_BOX"/>
    <property type="match status" value="1"/>
</dbReference>
<keyword evidence="2" id="KW-0378">Hydrolase</keyword>
<dbReference type="Gene3D" id="3.90.79.10">
    <property type="entry name" value="Nucleoside Triphosphate Pyrophosphohydrolase"/>
    <property type="match status" value="1"/>
</dbReference>
<evidence type="ECO:0000313" key="5">
    <source>
        <dbReference type="Proteomes" id="UP000326921"/>
    </source>
</evidence>
<protein>
    <submittedName>
        <fullName evidence="4">NUDIX domain-containing protein</fullName>
    </submittedName>
</protein>
<reference evidence="4 5" key="1">
    <citation type="submission" date="2019-10" db="EMBL/GenBank/DDBJ databases">
        <authorList>
            <person name="Dong K."/>
        </authorList>
    </citation>
    <scope>NUCLEOTIDE SEQUENCE [LARGE SCALE GENOMIC DNA]</scope>
    <source>
        <strain evidence="5">dk4302</strain>
    </source>
</reference>
<evidence type="ECO:0000259" key="3">
    <source>
        <dbReference type="PROSITE" id="PS51462"/>
    </source>
</evidence>
<proteinExistence type="predicted"/>
<gene>
    <name evidence="4" type="ORF">GFH32_05505</name>
</gene>
<evidence type="ECO:0000313" key="4">
    <source>
        <dbReference type="EMBL" id="QGA25808.1"/>
    </source>
</evidence>
<dbReference type="CDD" id="cd04690">
    <property type="entry name" value="NUDIX_Hydrolase"/>
    <property type="match status" value="1"/>
</dbReference>
<dbReference type="InterPro" id="IPR015797">
    <property type="entry name" value="NUDIX_hydrolase-like_dom_sf"/>
</dbReference>
<keyword evidence="5" id="KW-1185">Reference proteome</keyword>
<dbReference type="Proteomes" id="UP000326921">
    <property type="component" value="Chromosome"/>
</dbReference>
<feature type="domain" description="Nudix hydrolase" evidence="3">
    <location>
        <begin position="4"/>
        <end position="135"/>
    </location>
</feature>
<dbReference type="KEGG" id="sphe:GFH32_05505"/>
<name>A0A5Q0QDK9_9SPHI</name>
<dbReference type="PANTHER" id="PTHR43046:SF2">
    <property type="entry name" value="8-OXO-DGTP DIPHOSPHATASE-RELATED"/>
    <property type="match status" value="1"/>
</dbReference>
<sequence length="136" mass="15412">MNEAKILQIAVAIIIDSKNRLLVVQKHSSTYYQLPGGKIETDESPQWALQRELLEELDLQITEEQIQAIGIHEAKAVNEVGMTVRGHVFQVKLTTAQEHVRPHAELKAIHWLTVDEVADFKLANLLKEFALPIWLG</sequence>
<accession>A0A5Q0QDK9</accession>
<dbReference type="PROSITE" id="PS51462">
    <property type="entry name" value="NUDIX"/>
    <property type="match status" value="1"/>
</dbReference>
<organism evidence="4 5">
    <name type="scientific">Sphingobacterium zhuxiongii</name>
    <dbReference type="NCBI Taxonomy" id="2662364"/>
    <lineage>
        <taxon>Bacteria</taxon>
        <taxon>Pseudomonadati</taxon>
        <taxon>Bacteroidota</taxon>
        <taxon>Sphingobacteriia</taxon>
        <taxon>Sphingobacteriales</taxon>
        <taxon>Sphingobacteriaceae</taxon>
        <taxon>Sphingobacterium</taxon>
    </lineage>
</organism>
<comment type="cofactor">
    <cofactor evidence="1">
        <name>Mg(2+)</name>
        <dbReference type="ChEBI" id="CHEBI:18420"/>
    </cofactor>
</comment>
<dbReference type="PANTHER" id="PTHR43046">
    <property type="entry name" value="GDP-MANNOSE MANNOSYL HYDROLASE"/>
    <property type="match status" value="1"/>
</dbReference>
<evidence type="ECO:0000256" key="2">
    <source>
        <dbReference type="ARBA" id="ARBA00022801"/>
    </source>
</evidence>
<dbReference type="EMBL" id="CP045652">
    <property type="protein sequence ID" value="QGA25808.1"/>
    <property type="molecule type" value="Genomic_DNA"/>
</dbReference>
<dbReference type="Pfam" id="PF00293">
    <property type="entry name" value="NUDIX"/>
    <property type="match status" value="1"/>
</dbReference>
<dbReference type="InterPro" id="IPR020084">
    <property type="entry name" value="NUDIX_hydrolase_CS"/>
</dbReference>
<dbReference type="InterPro" id="IPR000086">
    <property type="entry name" value="NUDIX_hydrolase_dom"/>
</dbReference>
<dbReference type="GO" id="GO:0016787">
    <property type="term" value="F:hydrolase activity"/>
    <property type="evidence" value="ECO:0007669"/>
    <property type="project" value="UniProtKB-KW"/>
</dbReference>
<dbReference type="SUPFAM" id="SSF55811">
    <property type="entry name" value="Nudix"/>
    <property type="match status" value="1"/>
</dbReference>
<dbReference type="AlphaFoldDB" id="A0A5Q0QDK9"/>
<dbReference type="RefSeq" id="WP_153510130.1">
    <property type="nucleotide sequence ID" value="NZ_CP045652.1"/>
</dbReference>
<evidence type="ECO:0000256" key="1">
    <source>
        <dbReference type="ARBA" id="ARBA00001946"/>
    </source>
</evidence>